<dbReference type="PIRSF" id="PIRSF001112">
    <property type="entry name" value="Epoxide_hydrolase"/>
    <property type="match status" value="1"/>
</dbReference>
<gene>
    <name evidence="5" type="ORF">EDB81DRAFT_805306</name>
</gene>
<evidence type="ECO:0000256" key="1">
    <source>
        <dbReference type="ARBA" id="ARBA00010088"/>
    </source>
</evidence>
<dbReference type="Proteomes" id="UP000738349">
    <property type="component" value="Unassembled WGS sequence"/>
</dbReference>
<dbReference type="InterPro" id="IPR029058">
    <property type="entry name" value="AB_hydrolase_fold"/>
</dbReference>
<evidence type="ECO:0000259" key="4">
    <source>
        <dbReference type="Pfam" id="PF06441"/>
    </source>
</evidence>
<keyword evidence="2 5" id="KW-0378">Hydrolase</keyword>
<dbReference type="Pfam" id="PF06441">
    <property type="entry name" value="EHN"/>
    <property type="match status" value="1"/>
</dbReference>
<proteinExistence type="inferred from homology"/>
<dbReference type="InterPro" id="IPR010497">
    <property type="entry name" value="Epoxide_hydro_N"/>
</dbReference>
<evidence type="ECO:0000256" key="2">
    <source>
        <dbReference type="ARBA" id="ARBA00022801"/>
    </source>
</evidence>
<dbReference type="OrthoDB" id="7130006at2759"/>
<dbReference type="AlphaFoldDB" id="A0A9P9IUH1"/>
<dbReference type="SUPFAM" id="SSF53474">
    <property type="entry name" value="alpha/beta-Hydrolases"/>
    <property type="match status" value="1"/>
</dbReference>
<dbReference type="EMBL" id="JAGMUV010000015">
    <property type="protein sequence ID" value="KAH7133922.1"/>
    <property type="molecule type" value="Genomic_DNA"/>
</dbReference>
<dbReference type="PANTHER" id="PTHR21661:SF39">
    <property type="entry name" value="HYDROLASE, PUTATIVE (AFU_ORTHOLOGUE AFUA_3G08960)-RELATED"/>
    <property type="match status" value="1"/>
</dbReference>
<dbReference type="GO" id="GO:0097176">
    <property type="term" value="P:epoxide metabolic process"/>
    <property type="evidence" value="ECO:0007669"/>
    <property type="project" value="TreeGrafter"/>
</dbReference>
<evidence type="ECO:0000313" key="5">
    <source>
        <dbReference type="EMBL" id="KAH7133922.1"/>
    </source>
</evidence>
<evidence type="ECO:0000256" key="3">
    <source>
        <dbReference type="PIRSR" id="PIRSR001112-1"/>
    </source>
</evidence>
<protein>
    <submittedName>
        <fullName evidence="5">Alpha/Beta hydrolase protein</fullName>
    </submittedName>
</protein>
<dbReference type="InterPro" id="IPR016292">
    <property type="entry name" value="Epoxide_hydrolase"/>
</dbReference>
<dbReference type="InterPro" id="IPR000639">
    <property type="entry name" value="Epox_hydrolase-like"/>
</dbReference>
<dbReference type="PRINTS" id="PR00412">
    <property type="entry name" value="EPOXHYDRLASE"/>
</dbReference>
<comment type="similarity">
    <text evidence="1">Belongs to the peptidase S33 family.</text>
</comment>
<feature type="active site" description="Nucleophile" evidence="3">
    <location>
        <position position="196"/>
    </location>
</feature>
<dbReference type="GO" id="GO:0004301">
    <property type="term" value="F:epoxide hydrolase activity"/>
    <property type="evidence" value="ECO:0007669"/>
    <property type="project" value="TreeGrafter"/>
</dbReference>
<accession>A0A9P9IUH1</accession>
<comment type="caution">
    <text evidence="5">The sequence shown here is derived from an EMBL/GenBank/DDBJ whole genome shotgun (WGS) entry which is preliminary data.</text>
</comment>
<feature type="active site" description="Proton donor" evidence="3">
    <location>
        <position position="317"/>
    </location>
</feature>
<dbReference type="PANTHER" id="PTHR21661">
    <property type="entry name" value="EPOXIDE HYDROLASE 1-RELATED"/>
    <property type="match status" value="1"/>
</dbReference>
<organism evidence="5 6">
    <name type="scientific">Dactylonectria macrodidyma</name>
    <dbReference type="NCBI Taxonomy" id="307937"/>
    <lineage>
        <taxon>Eukaryota</taxon>
        <taxon>Fungi</taxon>
        <taxon>Dikarya</taxon>
        <taxon>Ascomycota</taxon>
        <taxon>Pezizomycotina</taxon>
        <taxon>Sordariomycetes</taxon>
        <taxon>Hypocreomycetidae</taxon>
        <taxon>Hypocreales</taxon>
        <taxon>Nectriaceae</taxon>
        <taxon>Dactylonectria</taxon>
    </lineage>
</organism>
<feature type="domain" description="Epoxide hydrolase N-terminal" evidence="4">
    <location>
        <begin position="17"/>
        <end position="128"/>
    </location>
</feature>
<evidence type="ECO:0000313" key="6">
    <source>
        <dbReference type="Proteomes" id="UP000738349"/>
    </source>
</evidence>
<sequence>MSAYSTLPRPISIEASKYRVETAPQDLQALLNLVRNSKLGPRTFENSQANGQYGLTYEWMSQAKSYWETSFDWGKVEDHINSYPSFISKIVDDDGSTYSIHFVGLFSKRKDAVPLMCIHGWPGSFLEFLGILSALRNKYAPEELPYHIIIPSLPGYAFSDTPPLDKNWTLQDSARLLHKLMVGLGFEDGYSLQGGDIGSYTARIMARHYESCKALHLNFCVMTCPDELNGASLEPYERTGLERGDDFAKFGTAYALEHCTRTATIGFVLSSSPLALLAWIGEKYLTWTDATPSMDEILSSVTLYWLTETFARAIYPYRQELIEEPRNDKTDAECCDVFRQGPQRYMIHPDPNYYCSKPMGYSWFPYEIAPVPKSWAATTGNLVWFKNHQKGGHFAALEQPLALLEDIENFLKEVWV</sequence>
<name>A0A9P9IUH1_9HYPO</name>
<dbReference type="Gene3D" id="3.40.50.1820">
    <property type="entry name" value="alpha/beta hydrolase"/>
    <property type="match status" value="1"/>
</dbReference>
<reference evidence="5" key="1">
    <citation type="journal article" date="2021" name="Nat. Commun.">
        <title>Genetic determinants of endophytism in the Arabidopsis root mycobiome.</title>
        <authorList>
            <person name="Mesny F."/>
            <person name="Miyauchi S."/>
            <person name="Thiergart T."/>
            <person name="Pickel B."/>
            <person name="Atanasova L."/>
            <person name="Karlsson M."/>
            <person name="Huettel B."/>
            <person name="Barry K.W."/>
            <person name="Haridas S."/>
            <person name="Chen C."/>
            <person name="Bauer D."/>
            <person name="Andreopoulos W."/>
            <person name="Pangilinan J."/>
            <person name="LaButti K."/>
            <person name="Riley R."/>
            <person name="Lipzen A."/>
            <person name="Clum A."/>
            <person name="Drula E."/>
            <person name="Henrissat B."/>
            <person name="Kohler A."/>
            <person name="Grigoriev I.V."/>
            <person name="Martin F.M."/>
            <person name="Hacquard S."/>
        </authorList>
    </citation>
    <scope>NUCLEOTIDE SEQUENCE</scope>
    <source>
        <strain evidence="5">MPI-CAGE-AT-0147</strain>
    </source>
</reference>
<feature type="active site" description="Proton acceptor" evidence="3">
    <location>
        <position position="393"/>
    </location>
</feature>
<keyword evidence="6" id="KW-1185">Reference proteome</keyword>